<evidence type="ECO:0000313" key="3">
    <source>
        <dbReference type="EMBL" id="KAK3598697.1"/>
    </source>
</evidence>
<feature type="signal peptide" evidence="1">
    <location>
        <begin position="1"/>
        <end position="19"/>
    </location>
</feature>
<dbReference type="AlphaFoldDB" id="A0AAE0W339"/>
<evidence type="ECO:0000313" key="4">
    <source>
        <dbReference type="Proteomes" id="UP001195483"/>
    </source>
</evidence>
<name>A0AAE0W339_9BIVA</name>
<reference evidence="3" key="1">
    <citation type="journal article" date="2021" name="Genome Biol. Evol.">
        <title>A High-Quality Reference Genome for a Parasitic Bivalve with Doubly Uniparental Inheritance (Bivalvia: Unionida).</title>
        <authorList>
            <person name="Smith C.H."/>
        </authorList>
    </citation>
    <scope>NUCLEOTIDE SEQUENCE</scope>
    <source>
        <strain evidence="3">CHS0354</strain>
    </source>
</reference>
<evidence type="ECO:0000259" key="2">
    <source>
        <dbReference type="Pfam" id="PF00024"/>
    </source>
</evidence>
<dbReference type="SUPFAM" id="SSF57414">
    <property type="entry name" value="Hairpin loop containing domain-like"/>
    <property type="match status" value="1"/>
</dbReference>
<keyword evidence="4" id="KW-1185">Reference proteome</keyword>
<feature type="domain" description="Apple" evidence="2">
    <location>
        <begin position="52"/>
        <end position="88"/>
    </location>
</feature>
<dbReference type="Pfam" id="PF00024">
    <property type="entry name" value="PAN_1"/>
    <property type="match status" value="1"/>
</dbReference>
<reference evidence="3" key="3">
    <citation type="submission" date="2023-05" db="EMBL/GenBank/DDBJ databases">
        <authorList>
            <person name="Smith C.H."/>
        </authorList>
    </citation>
    <scope>NUCLEOTIDE SEQUENCE</scope>
    <source>
        <strain evidence="3">CHS0354</strain>
        <tissue evidence="3">Mantle</tissue>
    </source>
</reference>
<evidence type="ECO:0000256" key="1">
    <source>
        <dbReference type="SAM" id="SignalP"/>
    </source>
</evidence>
<accession>A0AAE0W339</accession>
<dbReference type="InterPro" id="IPR003609">
    <property type="entry name" value="Pan_app"/>
</dbReference>
<gene>
    <name evidence="3" type="ORF">CHS0354_003254</name>
</gene>
<reference evidence="3" key="2">
    <citation type="journal article" date="2021" name="Genome Biol. Evol.">
        <title>Developing a high-quality reference genome for a parasitic bivalve with doubly uniparental inheritance (Bivalvia: Unionida).</title>
        <authorList>
            <person name="Smith C.H."/>
        </authorList>
    </citation>
    <scope>NUCLEOTIDE SEQUENCE</scope>
    <source>
        <strain evidence="3">CHS0354</strain>
        <tissue evidence="3">Mantle</tissue>
    </source>
</reference>
<keyword evidence="1" id="KW-0732">Signal</keyword>
<feature type="non-terminal residue" evidence="3">
    <location>
        <position position="103"/>
    </location>
</feature>
<feature type="chain" id="PRO_5042180290" description="Apple domain-containing protein" evidence="1">
    <location>
        <begin position="20"/>
        <end position="103"/>
    </location>
</feature>
<comment type="caution">
    <text evidence="3">The sequence shown here is derived from an EMBL/GenBank/DDBJ whole genome shotgun (WGS) entry which is preliminary data.</text>
</comment>
<proteinExistence type="predicted"/>
<organism evidence="3 4">
    <name type="scientific">Potamilus streckersoni</name>
    <dbReference type="NCBI Taxonomy" id="2493646"/>
    <lineage>
        <taxon>Eukaryota</taxon>
        <taxon>Metazoa</taxon>
        <taxon>Spiralia</taxon>
        <taxon>Lophotrochozoa</taxon>
        <taxon>Mollusca</taxon>
        <taxon>Bivalvia</taxon>
        <taxon>Autobranchia</taxon>
        <taxon>Heteroconchia</taxon>
        <taxon>Palaeoheterodonta</taxon>
        <taxon>Unionida</taxon>
        <taxon>Unionoidea</taxon>
        <taxon>Unionidae</taxon>
        <taxon>Ambleminae</taxon>
        <taxon>Lampsilini</taxon>
        <taxon>Potamilus</taxon>
    </lineage>
</organism>
<sequence>MSRTCTSLLGVLLIAGSLAAENSTGNSISWKLDHDWEKNSDSSSILWQKNGSRVTHCALLCGGNPSCKSFFYHPLLQTCLGSTSYKRGLPSNQTIQQGWIYFT</sequence>
<protein>
    <recommendedName>
        <fullName evidence="2">Apple domain-containing protein</fullName>
    </recommendedName>
</protein>
<dbReference type="EMBL" id="JAEAOA010000266">
    <property type="protein sequence ID" value="KAK3598697.1"/>
    <property type="molecule type" value="Genomic_DNA"/>
</dbReference>
<dbReference type="Proteomes" id="UP001195483">
    <property type="component" value="Unassembled WGS sequence"/>
</dbReference>